<evidence type="ECO:0000256" key="7">
    <source>
        <dbReference type="ARBA" id="ARBA00023027"/>
    </source>
</evidence>
<dbReference type="GO" id="GO:0016616">
    <property type="term" value="F:oxidoreductase activity, acting on the CH-OH group of donors, NAD or NADP as acceptor"/>
    <property type="evidence" value="ECO:0007669"/>
    <property type="project" value="InterPro"/>
</dbReference>
<evidence type="ECO:0000256" key="9">
    <source>
        <dbReference type="ARBA" id="ARBA00023273"/>
    </source>
</evidence>
<dbReference type="Pfam" id="PF02826">
    <property type="entry name" value="2-Hacid_dh_C"/>
    <property type="match status" value="1"/>
</dbReference>
<dbReference type="PANTHER" id="PTHR14871">
    <property type="entry name" value="DYNEIN REGULATORY COMPLEX PROTEIN 9"/>
    <property type="match status" value="1"/>
</dbReference>
<dbReference type="HAMAP" id="MF_03210">
    <property type="entry name" value="Formate_dehydrogenase"/>
    <property type="match status" value="1"/>
</dbReference>
<dbReference type="Gene3D" id="3.40.50.720">
    <property type="entry name" value="NAD(P)-binding Rossmann-like Domain"/>
    <property type="match status" value="2"/>
</dbReference>
<sequence>MLSVHPADALAYAAVFEDAAEELHILGKIMPANYQYTEEADEIVRNQLQRVMSAQQKVEDDYDNQISARSQKKLETLKQPTGNESQKLMDELSNELKKTTADLKTGVNKINRMFNQNPLTADNMRKLEQDRGYFEKLLIKAIHVLLNQQSIEPLAAMVEKEQESKMNFLNVVRNEEASRQRIKDLTQAIQDVRNEKQIELQRRAEVIAYQKDQLQEAKAKAQLEITYEKKKCENHLEQIKEKCFIAETDMRHEQDILENRYEDEMKCNGETENFLRSYIKETSQKTEEWLEKYNQETATLQTELDKLKNARAIDLTTYQKIAADFTEYEQVVRDDRAAKERRRRIAERELQQMNAATKIQSWWRGINSYYLLNIDDNLNDTQSSSVICDNLLTEQQTYRIPRQCLTHFYCDSSKCDDQQFRCVKLRESLCCLYKYFTKNCRLNTIKENFRYIYFQLSIQHGYCEINLERIENTDETYCIAEDDFRQLQTTTPFYRHYDYLKPHTKHTYQQHPRVLKTAKHYRRKQHTAARYNHSNNDYYPRKTAFHNLSVSVTIRKASLFAVSNVSITRSLATKSKHKVLTVLYEGGEAGKRNKNILGCVENALGLREWIKENNLENQLELIVTSDKEGDKSVVEQHLPTASVVISQPFWPCYLDEKRIQKAKNLKLAITAGVGSDHVNLEAACKAGITVAEVSGSNVVSVAEHIVMQILALVRNYIPAYKQVINGEWDIAAIVDRAYDLENKHVGTVAAGRIGFRVLQRLKPFDVHLHYYDKFRLPEKVEKELNVTYHPSVESMVKVCDVVTINCPLHPETEHLFDEKMLKLMKKGSYLVNTARGKIMKADALVDAIKSNHLAGYAGDVWYPQPAAKNHPWRSMPNHALTPHYSGTTLDAQKRYAAGARELLGNWLNGKPQREEYLIVDKGEVVSRAYTSGDATKGNSDTKA</sequence>
<feature type="site" description="Important for catalytic activity" evidence="10">
    <location>
        <position position="883"/>
    </location>
</feature>
<name>A0A813XCR7_9BILA</name>
<keyword evidence="6 10" id="KW-0560">Oxidoreductase</keyword>
<feature type="binding site" evidence="10">
    <location>
        <position position="859"/>
    </location>
    <ligand>
        <name>NAD(+)</name>
        <dbReference type="ChEBI" id="CHEBI:57540"/>
    </ligand>
</feature>
<dbReference type="InterPro" id="IPR033689">
    <property type="entry name" value="FDH_NAD-dep"/>
</dbReference>
<evidence type="ECO:0000256" key="5">
    <source>
        <dbReference type="ARBA" id="ARBA00022490"/>
    </source>
</evidence>
<evidence type="ECO:0000259" key="12">
    <source>
        <dbReference type="Pfam" id="PF00389"/>
    </source>
</evidence>
<comment type="catalytic activity">
    <reaction evidence="1 10">
        <text>formate + NAD(+) = CO2 + NADH</text>
        <dbReference type="Rhea" id="RHEA:15985"/>
        <dbReference type="ChEBI" id="CHEBI:15740"/>
        <dbReference type="ChEBI" id="CHEBI:16526"/>
        <dbReference type="ChEBI" id="CHEBI:57540"/>
        <dbReference type="ChEBI" id="CHEBI:57945"/>
        <dbReference type="EC" id="1.17.1.9"/>
    </reaction>
</comment>
<dbReference type="OrthoDB" id="10254713at2759"/>
<dbReference type="GO" id="GO:0042183">
    <property type="term" value="P:formate catabolic process"/>
    <property type="evidence" value="ECO:0007669"/>
    <property type="project" value="UniProtKB-UniRule"/>
</dbReference>
<dbReference type="InterPro" id="IPR006140">
    <property type="entry name" value="D-isomer_DH_NAD-bd"/>
</dbReference>
<feature type="binding site" evidence="10">
    <location>
        <begin position="883"/>
        <end position="886"/>
    </location>
    <ligand>
        <name>NAD(+)</name>
        <dbReference type="ChEBI" id="CHEBI:57540"/>
    </ligand>
</feature>
<feature type="site" description="Important for catalytic activity" evidence="10">
    <location>
        <position position="835"/>
    </location>
</feature>
<dbReference type="FunFam" id="3.40.50.720:FF:000057">
    <property type="entry name" value="Formate dehydrogenase"/>
    <property type="match status" value="1"/>
</dbReference>
<dbReference type="InterPro" id="IPR042618">
    <property type="entry name" value="IQCG"/>
</dbReference>
<feature type="binding site" evidence="10">
    <location>
        <begin position="752"/>
        <end position="753"/>
    </location>
    <ligand>
        <name>NAD(+)</name>
        <dbReference type="ChEBI" id="CHEBI:57540"/>
    </ligand>
</feature>
<dbReference type="GO" id="GO:0005856">
    <property type="term" value="C:cytoskeleton"/>
    <property type="evidence" value="ECO:0007669"/>
    <property type="project" value="UniProtKB-SubCell"/>
</dbReference>
<comment type="subcellular location">
    <subcellularLocation>
        <location evidence="3">Cell projection</location>
    </subcellularLocation>
    <subcellularLocation>
        <location evidence="2">Cytoplasm</location>
        <location evidence="2">Cytoskeleton</location>
    </subcellularLocation>
</comment>
<evidence type="ECO:0000256" key="11">
    <source>
        <dbReference type="SAM" id="Coils"/>
    </source>
</evidence>
<comment type="similarity">
    <text evidence="10">Belongs to the D-isomer specific 2-hydroxyacid dehydrogenase family. FDH subfamily.</text>
</comment>
<dbReference type="AlphaFoldDB" id="A0A813XCR7"/>
<accession>A0A813XCR7</accession>
<keyword evidence="7 10" id="KW-0520">NAD</keyword>
<comment type="function">
    <text evidence="10">Catalyzes the NAD(+)-dependent oxidation of formate to carbon dioxide. Formate oxidation is the final step in the methanol oxidation pathway in methylotrophic microorganisms. Has a role in the detoxification of exogenous formate in non-methylotrophic organisms.</text>
</comment>
<evidence type="ECO:0000256" key="1">
    <source>
        <dbReference type="ARBA" id="ARBA00000455"/>
    </source>
</evidence>
<keyword evidence="11" id="KW-0175">Coiled coil</keyword>
<comment type="caution">
    <text evidence="10">Lacks conserved residue(s) required for the propagation of feature annotation.</text>
</comment>
<dbReference type="CDD" id="cd05302">
    <property type="entry name" value="FDH"/>
    <property type="match status" value="1"/>
</dbReference>
<dbReference type="InterPro" id="IPR006139">
    <property type="entry name" value="D-isomer_2_OHA_DH_cat_dom"/>
</dbReference>
<dbReference type="InterPro" id="IPR029752">
    <property type="entry name" value="D-isomer_DH_CS1"/>
</dbReference>
<protein>
    <recommendedName>
        <fullName evidence="4 10">Formate dehydrogenase</fullName>
        <shortName evidence="10">FDH</shortName>
        <ecNumber evidence="4 10">1.17.1.9</ecNumber>
    </recommendedName>
    <alternativeName>
        <fullName evidence="10">NAD-dependent formate dehydrogenase</fullName>
    </alternativeName>
</protein>
<dbReference type="SUPFAM" id="SSF51735">
    <property type="entry name" value="NAD(P)-binding Rossmann-fold domains"/>
    <property type="match status" value="1"/>
</dbReference>
<feature type="binding site" evidence="10">
    <location>
        <position position="772"/>
    </location>
    <ligand>
        <name>NAD(+)</name>
        <dbReference type="ChEBI" id="CHEBI:57540"/>
    </ligand>
</feature>
<dbReference type="GO" id="GO:0005737">
    <property type="term" value="C:cytoplasm"/>
    <property type="evidence" value="ECO:0007669"/>
    <property type="project" value="UniProtKB-UniRule"/>
</dbReference>
<dbReference type="NCBIfam" id="NF005750">
    <property type="entry name" value="PRK07574.1"/>
    <property type="match status" value="1"/>
</dbReference>
<feature type="binding site" evidence="10">
    <location>
        <position position="673"/>
    </location>
    <ligand>
        <name>substrate</name>
    </ligand>
</feature>
<dbReference type="Pfam" id="PF00389">
    <property type="entry name" value="2-Hacid_dh"/>
    <property type="match status" value="1"/>
</dbReference>
<dbReference type="EMBL" id="CAJOBC010001065">
    <property type="protein sequence ID" value="CAF3652525.1"/>
    <property type="molecule type" value="Genomic_DNA"/>
</dbReference>
<dbReference type="InterPro" id="IPR029753">
    <property type="entry name" value="D-isomer_DH_CS"/>
</dbReference>
<feature type="coiled-coil region" evidence="11">
    <location>
        <begin position="175"/>
        <end position="231"/>
    </location>
</feature>
<dbReference type="EC" id="1.17.1.9" evidence="4 10"/>
<feature type="binding site" evidence="10">
    <location>
        <position position="697"/>
    </location>
    <ligand>
        <name>substrate</name>
    </ligand>
</feature>
<dbReference type="InterPro" id="IPR036291">
    <property type="entry name" value="NAD(P)-bd_dom_sf"/>
</dbReference>
<keyword evidence="16" id="KW-1185">Reference proteome</keyword>
<reference evidence="14" key="1">
    <citation type="submission" date="2021-02" db="EMBL/GenBank/DDBJ databases">
        <authorList>
            <person name="Nowell W R."/>
        </authorList>
    </citation>
    <scope>NUCLEOTIDE SEQUENCE</scope>
</reference>
<feature type="binding site" evidence="10">
    <location>
        <position position="833"/>
    </location>
    <ligand>
        <name>NAD(+)</name>
        <dbReference type="ChEBI" id="CHEBI:57540"/>
    </ligand>
</feature>
<feature type="domain" description="D-isomer specific 2-hydroxyacid dehydrogenase catalytic" evidence="12">
    <location>
        <begin position="620"/>
        <end position="913"/>
    </location>
</feature>
<dbReference type="EMBL" id="CAJNOQ010001065">
    <property type="protein sequence ID" value="CAF0865014.1"/>
    <property type="molecule type" value="Genomic_DNA"/>
</dbReference>
<keyword evidence="9" id="KW-0966">Cell projection</keyword>
<evidence type="ECO:0000256" key="8">
    <source>
        <dbReference type="ARBA" id="ARBA00023212"/>
    </source>
</evidence>
<evidence type="ECO:0000313" key="14">
    <source>
        <dbReference type="EMBL" id="CAF0865014.1"/>
    </source>
</evidence>
<gene>
    <name evidence="14" type="ORF">GPM918_LOCUS6790</name>
    <name evidence="15" type="ORF">SRO942_LOCUS6790</name>
</gene>
<organism evidence="14 16">
    <name type="scientific">Didymodactylos carnosus</name>
    <dbReference type="NCBI Taxonomy" id="1234261"/>
    <lineage>
        <taxon>Eukaryota</taxon>
        <taxon>Metazoa</taxon>
        <taxon>Spiralia</taxon>
        <taxon>Gnathifera</taxon>
        <taxon>Rotifera</taxon>
        <taxon>Eurotatoria</taxon>
        <taxon>Bdelloidea</taxon>
        <taxon>Philodinida</taxon>
        <taxon>Philodinidae</taxon>
        <taxon>Didymodactylos</taxon>
    </lineage>
</organism>
<evidence type="ECO:0000313" key="16">
    <source>
        <dbReference type="Proteomes" id="UP000663829"/>
    </source>
</evidence>
<dbReference type="GO" id="GO:0051287">
    <property type="term" value="F:NAD binding"/>
    <property type="evidence" value="ECO:0007669"/>
    <property type="project" value="InterPro"/>
</dbReference>
<evidence type="ECO:0000313" key="15">
    <source>
        <dbReference type="EMBL" id="CAF3652525.1"/>
    </source>
</evidence>
<dbReference type="GO" id="GO:0031514">
    <property type="term" value="C:motile cilium"/>
    <property type="evidence" value="ECO:0007669"/>
    <property type="project" value="TreeGrafter"/>
</dbReference>
<comment type="subunit">
    <text evidence="10">Homodimer.</text>
</comment>
<evidence type="ECO:0000256" key="6">
    <source>
        <dbReference type="ARBA" id="ARBA00023002"/>
    </source>
</evidence>
<dbReference type="Proteomes" id="UP000681722">
    <property type="component" value="Unassembled WGS sequence"/>
</dbReference>
<dbReference type="GO" id="GO:0044782">
    <property type="term" value="P:cilium organization"/>
    <property type="evidence" value="ECO:0007669"/>
    <property type="project" value="TreeGrafter"/>
</dbReference>
<feature type="domain" description="D-isomer specific 2-hydroxyacid dehydrogenase NAD-binding" evidence="13">
    <location>
        <begin position="706"/>
        <end position="884"/>
    </location>
</feature>
<feature type="binding site" evidence="10">
    <location>
        <begin position="807"/>
        <end position="811"/>
    </location>
    <ligand>
        <name>NAD(+)</name>
        <dbReference type="ChEBI" id="CHEBI:57540"/>
    </ligand>
</feature>
<keyword evidence="5 10" id="KW-0963">Cytoplasm</keyword>
<keyword evidence="8" id="KW-0206">Cytoskeleton</keyword>
<evidence type="ECO:0000256" key="4">
    <source>
        <dbReference type="ARBA" id="ARBA00013128"/>
    </source>
</evidence>
<dbReference type="Proteomes" id="UP000663829">
    <property type="component" value="Unassembled WGS sequence"/>
</dbReference>
<dbReference type="PROSITE" id="PS00065">
    <property type="entry name" value="D_2_HYDROXYACID_DH_1"/>
    <property type="match status" value="1"/>
</dbReference>
<evidence type="ECO:0000256" key="10">
    <source>
        <dbReference type="HAMAP-Rule" id="MF_03210"/>
    </source>
</evidence>
<evidence type="ECO:0000256" key="3">
    <source>
        <dbReference type="ARBA" id="ARBA00004316"/>
    </source>
</evidence>
<dbReference type="SUPFAM" id="SSF52283">
    <property type="entry name" value="Formate/glycerate dehydrogenase catalytic domain-like"/>
    <property type="match status" value="1"/>
</dbReference>
<dbReference type="PROSITE" id="PS00670">
    <property type="entry name" value="D_2_HYDROXYACID_DH_2"/>
    <property type="match status" value="1"/>
</dbReference>
<evidence type="ECO:0000259" key="13">
    <source>
        <dbReference type="Pfam" id="PF02826"/>
    </source>
</evidence>
<evidence type="ECO:0000256" key="2">
    <source>
        <dbReference type="ARBA" id="ARBA00004245"/>
    </source>
</evidence>
<comment type="caution">
    <text evidence="14">The sequence shown here is derived from an EMBL/GenBank/DDBJ whole genome shotgun (WGS) entry which is preliminary data.</text>
</comment>
<dbReference type="PANTHER" id="PTHR14871:SF1">
    <property type="entry name" value="DYNEIN REGULATORY COMPLEX PROTEIN 9"/>
    <property type="match status" value="1"/>
</dbReference>
<dbReference type="GO" id="GO:0008863">
    <property type="term" value="F:formate dehydrogenase (NAD+) activity"/>
    <property type="evidence" value="ECO:0007669"/>
    <property type="project" value="UniProtKB-UniRule"/>
</dbReference>
<proteinExistence type="inferred from homology"/>